<evidence type="ECO:0000313" key="2">
    <source>
        <dbReference type="Proteomes" id="UP001157502"/>
    </source>
</evidence>
<accession>A0ACC2GXM2</accession>
<comment type="caution">
    <text evidence="1">The sequence shown here is derived from an EMBL/GenBank/DDBJ whole genome shotgun (WGS) entry which is preliminary data.</text>
</comment>
<keyword evidence="2" id="KW-1185">Reference proteome</keyword>
<protein>
    <submittedName>
        <fullName evidence="1">Uncharacterized protein</fullName>
    </submittedName>
</protein>
<reference evidence="1" key="1">
    <citation type="submission" date="2021-05" db="EMBL/GenBank/DDBJ databases">
        <authorList>
            <person name="Pan Q."/>
            <person name="Jouanno E."/>
            <person name="Zahm M."/>
            <person name="Klopp C."/>
            <person name="Cabau C."/>
            <person name="Louis A."/>
            <person name="Berthelot C."/>
            <person name="Parey E."/>
            <person name="Roest Crollius H."/>
            <person name="Montfort J."/>
            <person name="Robinson-Rechavi M."/>
            <person name="Bouchez O."/>
            <person name="Lampietro C."/>
            <person name="Lopez Roques C."/>
            <person name="Donnadieu C."/>
            <person name="Postlethwait J."/>
            <person name="Bobe J."/>
            <person name="Dillon D."/>
            <person name="Chandos A."/>
            <person name="von Hippel F."/>
            <person name="Guiguen Y."/>
        </authorList>
    </citation>
    <scope>NUCLEOTIDE SEQUENCE</scope>
    <source>
        <strain evidence="1">YG-Jan2019</strain>
    </source>
</reference>
<proteinExistence type="predicted"/>
<sequence length="114" mass="11869">MGGPAGSDALWLRIGEAKLRWDGHRNAPEDDGVPLTPGVAPLLIDPPRLSIHPSATSSDTSRTAGPLEPFWCSVSLLPQSFLGDDGVSNLTTSSCLLPSPITPIRVSRACGDPG</sequence>
<organism evidence="1 2">
    <name type="scientific">Dallia pectoralis</name>
    <name type="common">Alaska blackfish</name>
    <dbReference type="NCBI Taxonomy" id="75939"/>
    <lineage>
        <taxon>Eukaryota</taxon>
        <taxon>Metazoa</taxon>
        <taxon>Chordata</taxon>
        <taxon>Craniata</taxon>
        <taxon>Vertebrata</taxon>
        <taxon>Euteleostomi</taxon>
        <taxon>Actinopterygii</taxon>
        <taxon>Neopterygii</taxon>
        <taxon>Teleostei</taxon>
        <taxon>Protacanthopterygii</taxon>
        <taxon>Esociformes</taxon>
        <taxon>Umbridae</taxon>
        <taxon>Dallia</taxon>
    </lineage>
</organism>
<evidence type="ECO:0000313" key="1">
    <source>
        <dbReference type="EMBL" id="KAJ8008247.1"/>
    </source>
</evidence>
<dbReference type="Proteomes" id="UP001157502">
    <property type="component" value="Chromosome 8"/>
</dbReference>
<gene>
    <name evidence="1" type="ORF">DPEC_G00102820</name>
</gene>
<name>A0ACC2GXM2_DALPE</name>
<dbReference type="EMBL" id="CM055735">
    <property type="protein sequence ID" value="KAJ8008247.1"/>
    <property type="molecule type" value="Genomic_DNA"/>
</dbReference>